<evidence type="ECO:0000313" key="2">
    <source>
        <dbReference type="EMBL" id="OLU40640.1"/>
    </source>
</evidence>
<dbReference type="AlphaFoldDB" id="A0A1U7NGV4"/>
<dbReference type="EMBL" id="MPJW01000101">
    <property type="protein sequence ID" value="OLU40640.1"/>
    <property type="molecule type" value="Genomic_DNA"/>
</dbReference>
<dbReference type="Proteomes" id="UP000186341">
    <property type="component" value="Unassembled WGS sequence"/>
</dbReference>
<keyword evidence="1" id="KW-0472">Membrane</keyword>
<protein>
    <submittedName>
        <fullName evidence="2">Uncharacterized protein</fullName>
    </submittedName>
</protein>
<proteinExistence type="predicted"/>
<reference evidence="2 3" key="1">
    <citation type="submission" date="2016-11" db="EMBL/GenBank/DDBJ databases">
        <title>Description of two novel members of the family Erysipelotrichaceae: Ileibacterium lipovorans gen. nov., sp. nov. and Dubosiella newyorkensis, gen. nov., sp. nov.</title>
        <authorList>
            <person name="Cox L.M."/>
            <person name="Sohn J."/>
            <person name="Tyrrell K.L."/>
            <person name="Citron D.M."/>
            <person name="Lawson P.A."/>
            <person name="Patel N.B."/>
            <person name="Iizumi T."/>
            <person name="Perez-Perez G.I."/>
            <person name="Goldstein E.J."/>
            <person name="Blaser M.J."/>
        </authorList>
    </citation>
    <scope>NUCLEOTIDE SEQUENCE [LARGE SCALE GENOMIC DNA]</scope>
    <source>
        <strain evidence="2 3">NYU-BL-A3</strain>
    </source>
</reference>
<comment type="caution">
    <text evidence="2">The sequence shown here is derived from an EMBL/GenBank/DDBJ whole genome shotgun (WGS) entry which is preliminary data.</text>
</comment>
<sequence length="63" mass="7625">MTPESMIWKPWYLSADAILFSFGNAILRNISSKRRYEFKHVQCKFRIIFTHEFKNRNQSKIIS</sequence>
<name>A0A1U7NGV4_9FIRM</name>
<keyword evidence="3" id="KW-1185">Reference proteome</keyword>
<organism evidence="2 3">
    <name type="scientific">Ileibacterium valens</name>
    <dbReference type="NCBI Taxonomy" id="1862668"/>
    <lineage>
        <taxon>Bacteria</taxon>
        <taxon>Bacillati</taxon>
        <taxon>Bacillota</taxon>
        <taxon>Erysipelotrichia</taxon>
        <taxon>Erysipelotrichales</taxon>
        <taxon>Erysipelotrichaceae</taxon>
        <taxon>Ileibacterium</taxon>
    </lineage>
</organism>
<evidence type="ECO:0000313" key="3">
    <source>
        <dbReference type="Proteomes" id="UP000186341"/>
    </source>
</evidence>
<keyword evidence="1" id="KW-0812">Transmembrane</keyword>
<feature type="transmembrane region" description="Helical" evidence="1">
    <location>
        <begin position="12"/>
        <end position="30"/>
    </location>
</feature>
<gene>
    <name evidence="2" type="ORF">BO222_04620</name>
</gene>
<evidence type="ECO:0000256" key="1">
    <source>
        <dbReference type="SAM" id="Phobius"/>
    </source>
</evidence>
<keyword evidence="1" id="KW-1133">Transmembrane helix</keyword>
<accession>A0A1U7NGV4</accession>